<proteinExistence type="predicted"/>
<organism evidence="1 2">
    <name type="scientific">Sphingomonas bisphenolicum</name>
    <dbReference type="NCBI Taxonomy" id="296544"/>
    <lineage>
        <taxon>Bacteria</taxon>
        <taxon>Pseudomonadati</taxon>
        <taxon>Pseudomonadota</taxon>
        <taxon>Alphaproteobacteria</taxon>
        <taxon>Sphingomonadales</taxon>
        <taxon>Sphingomonadaceae</taxon>
        <taxon>Sphingomonas</taxon>
    </lineage>
</organism>
<name>A0ABM7G4C9_9SPHN</name>
<reference evidence="1" key="1">
    <citation type="submission" date="2018-07" db="EMBL/GenBank/DDBJ databases">
        <title>Complete genome sequence of Sphingomonas bisphenolicum strain AO1, a bisphenol A degradative bacterium isolated from Japanese farm field.</title>
        <authorList>
            <person name="Murakami M."/>
            <person name="Koh M."/>
            <person name="Koba S."/>
            <person name="Matsumura Y."/>
        </authorList>
    </citation>
    <scope>NUCLEOTIDE SEQUENCE</scope>
    <source>
        <strain evidence="1">AO1</strain>
    </source>
</reference>
<dbReference type="Proteomes" id="UP001059971">
    <property type="component" value="Chromosome 1"/>
</dbReference>
<evidence type="ECO:0008006" key="3">
    <source>
        <dbReference type="Google" id="ProtNLM"/>
    </source>
</evidence>
<sequence>MREGPLETHMIDPFIAWSRMMAAGIDMQATWMRGAETLQASHSVIGARTGMMRDAALFPFKTDYEELGRMVPEKVEAFASSAQTVMRETLAMQGAWATQMQRIGLMMVSGRMPTFAETTTLATQTANYSLGVMTARARLGKGALSPVHRAATGNARRLGKTKKK</sequence>
<keyword evidence="2" id="KW-1185">Reference proteome</keyword>
<accession>A0ABM7G4C9</accession>
<protein>
    <recommendedName>
        <fullName evidence="3">Phasin domain-containing protein</fullName>
    </recommendedName>
</protein>
<evidence type="ECO:0000313" key="2">
    <source>
        <dbReference type="Proteomes" id="UP001059971"/>
    </source>
</evidence>
<gene>
    <name evidence="1" type="ORF">SBA_ch1_30620</name>
</gene>
<dbReference type="EMBL" id="AP018817">
    <property type="protein sequence ID" value="BBF70862.1"/>
    <property type="molecule type" value="Genomic_DNA"/>
</dbReference>
<evidence type="ECO:0000313" key="1">
    <source>
        <dbReference type="EMBL" id="BBF70862.1"/>
    </source>
</evidence>